<feature type="domain" description="Amidohydrolase-related" evidence="2">
    <location>
        <begin position="88"/>
        <end position="436"/>
    </location>
</feature>
<dbReference type="NCBIfam" id="NF004801">
    <property type="entry name" value="PRK06151.1"/>
    <property type="match status" value="1"/>
</dbReference>
<dbReference type="AlphaFoldDB" id="A0A4Q8ADH2"/>
<comment type="caution">
    <text evidence="3">The sequence shown here is derived from an EMBL/GenBank/DDBJ whole genome shotgun (WGS) entry which is preliminary data.</text>
</comment>
<dbReference type="InterPro" id="IPR011059">
    <property type="entry name" value="Metal-dep_hydrolase_composite"/>
</dbReference>
<dbReference type="InterPro" id="IPR032466">
    <property type="entry name" value="Metal_Hydrolase"/>
</dbReference>
<evidence type="ECO:0000313" key="3">
    <source>
        <dbReference type="EMBL" id="RZU62287.1"/>
    </source>
</evidence>
<dbReference type="InterPro" id="IPR050287">
    <property type="entry name" value="MTA/SAH_deaminase"/>
</dbReference>
<accession>A0A4Q8ADH2</accession>
<evidence type="ECO:0000256" key="1">
    <source>
        <dbReference type="ARBA" id="ARBA00022801"/>
    </source>
</evidence>
<dbReference type="Gene3D" id="2.30.40.10">
    <property type="entry name" value="Urease, subunit C, domain 1"/>
    <property type="match status" value="1"/>
</dbReference>
<evidence type="ECO:0000313" key="4">
    <source>
        <dbReference type="Proteomes" id="UP000292685"/>
    </source>
</evidence>
<reference evidence="3 4" key="1">
    <citation type="submission" date="2019-02" db="EMBL/GenBank/DDBJ databases">
        <title>Sequencing the genomes of 1000 actinobacteria strains.</title>
        <authorList>
            <person name="Klenk H.-P."/>
        </authorList>
    </citation>
    <scope>NUCLEOTIDE SEQUENCE [LARGE SCALE GENOMIC DNA]</scope>
    <source>
        <strain evidence="3 4">DSM 17364</strain>
    </source>
</reference>
<dbReference type="OrthoDB" id="3204583at2"/>
<dbReference type="SUPFAM" id="SSF51338">
    <property type="entry name" value="Composite domain of metallo-dependent hydrolases"/>
    <property type="match status" value="1"/>
</dbReference>
<organism evidence="3 4">
    <name type="scientific">Zhihengliuella halotolerans</name>
    <dbReference type="NCBI Taxonomy" id="370736"/>
    <lineage>
        <taxon>Bacteria</taxon>
        <taxon>Bacillati</taxon>
        <taxon>Actinomycetota</taxon>
        <taxon>Actinomycetes</taxon>
        <taxon>Micrococcales</taxon>
        <taxon>Micrococcaceae</taxon>
        <taxon>Zhihengliuella</taxon>
    </lineage>
</organism>
<dbReference type="Pfam" id="PF01979">
    <property type="entry name" value="Amidohydro_1"/>
    <property type="match status" value="1"/>
</dbReference>
<keyword evidence="1 3" id="KW-0378">Hydrolase</keyword>
<keyword evidence="4" id="KW-1185">Reference proteome</keyword>
<dbReference type="SUPFAM" id="SSF51556">
    <property type="entry name" value="Metallo-dependent hydrolases"/>
    <property type="match status" value="1"/>
</dbReference>
<proteinExistence type="predicted"/>
<protein>
    <submittedName>
        <fullName evidence="3">Cytosine/adenosine deaminase-related metal-dependent hydrolase</fullName>
    </submittedName>
</protein>
<dbReference type="Gene3D" id="3.20.20.140">
    <property type="entry name" value="Metal-dependent hydrolases"/>
    <property type="match status" value="1"/>
</dbReference>
<dbReference type="PANTHER" id="PTHR43794">
    <property type="entry name" value="AMINOHYDROLASE SSNA-RELATED"/>
    <property type="match status" value="1"/>
</dbReference>
<gene>
    <name evidence="3" type="ORF">EV380_1880</name>
</gene>
<name>A0A4Q8ADH2_9MICC</name>
<dbReference type="EMBL" id="SHLA01000001">
    <property type="protein sequence ID" value="RZU62287.1"/>
    <property type="molecule type" value="Genomic_DNA"/>
</dbReference>
<sequence>MITQLTARYILGFDGTQHVLVTDGHIVLQDDVVLYVGTGYDGPVDERRDFGQSLITPGLIDLDALTDIDHMIFDSWPTPETAPGLQWSRDYFENRRRDVFTPEQRQTVRRFALAQLALHGVTTYMPIASEIHSSWAETFDELKGMTETSLDIGLRGFLGPAYRSGINVTDDDGQRVILFDEEEGRKGFEDALRYLDYAAELDHPLVTGVLLPCRIETLSDELMRSTAGAAVERDALVRLHCLQSPAEDGFLTRLTGRTTLEQLVDSGLLDARILIPHGIVIDALEPGATEDGAPLDVLARKDVSIIHCPLTSFHYSSALKSFDAFKAAGVNMCLGTDSFPPDLIKGIDVGTHLARLAEKRLDAGKISDFFDAATLGGARALRREDLGRLSPGAQADLMVASLSDFRDGTLEDPLRTLVLNGSARNVTDTYVAGRPVVVDGALPGIDLEALRAEGQALFEQMVAAYSERDYRGRDAGELFPGVYPSADGVREAVRIEEGAAQ</sequence>
<dbReference type="Proteomes" id="UP000292685">
    <property type="component" value="Unassembled WGS sequence"/>
</dbReference>
<dbReference type="PANTHER" id="PTHR43794:SF11">
    <property type="entry name" value="AMIDOHYDROLASE-RELATED DOMAIN-CONTAINING PROTEIN"/>
    <property type="match status" value="1"/>
</dbReference>
<dbReference type="RefSeq" id="WP_102157738.1">
    <property type="nucleotide sequence ID" value="NZ_PGGT01000010.1"/>
</dbReference>
<dbReference type="GO" id="GO:0016810">
    <property type="term" value="F:hydrolase activity, acting on carbon-nitrogen (but not peptide) bonds"/>
    <property type="evidence" value="ECO:0007669"/>
    <property type="project" value="InterPro"/>
</dbReference>
<evidence type="ECO:0000259" key="2">
    <source>
        <dbReference type="Pfam" id="PF01979"/>
    </source>
</evidence>
<dbReference type="InterPro" id="IPR006680">
    <property type="entry name" value="Amidohydro-rel"/>
</dbReference>